<evidence type="ECO:0000313" key="2">
    <source>
        <dbReference type="EMBL" id="CAA9352626.1"/>
    </source>
</evidence>
<evidence type="ECO:0000256" key="1">
    <source>
        <dbReference type="SAM" id="MobiDB-lite"/>
    </source>
</evidence>
<organism evidence="2">
    <name type="scientific">uncultured Frankineae bacterium</name>
    <dbReference type="NCBI Taxonomy" id="437475"/>
    <lineage>
        <taxon>Bacteria</taxon>
        <taxon>Bacillati</taxon>
        <taxon>Actinomycetota</taxon>
        <taxon>Actinomycetes</taxon>
        <taxon>Frankiales</taxon>
        <taxon>environmental samples</taxon>
    </lineage>
</organism>
<feature type="compositionally biased region" description="Basic and acidic residues" evidence="1">
    <location>
        <begin position="1"/>
        <end position="23"/>
    </location>
</feature>
<accession>A0A6J4M8J7</accession>
<sequence length="61" mass="6843">MAGVHGSDDCTRGRAGGSRERPRRDGRRARPARRELLTHWFIRVPGLFQCRSVRVDGIGSP</sequence>
<feature type="region of interest" description="Disordered" evidence="1">
    <location>
        <begin position="1"/>
        <end position="30"/>
    </location>
</feature>
<protein>
    <submittedName>
        <fullName evidence="2">Uncharacterized protein</fullName>
    </submittedName>
</protein>
<reference evidence="2" key="1">
    <citation type="submission" date="2020-02" db="EMBL/GenBank/DDBJ databases">
        <authorList>
            <person name="Meier V. D."/>
        </authorList>
    </citation>
    <scope>NUCLEOTIDE SEQUENCE</scope>
    <source>
        <strain evidence="2">AVDCRST_MAG07</strain>
    </source>
</reference>
<name>A0A6J4M8J7_9ACTN</name>
<proteinExistence type="predicted"/>
<dbReference type="AlphaFoldDB" id="A0A6J4M8J7"/>
<gene>
    <name evidence="2" type="ORF">AVDCRST_MAG07-3143</name>
</gene>
<dbReference type="EMBL" id="CADCUB010000149">
    <property type="protein sequence ID" value="CAA9352626.1"/>
    <property type="molecule type" value="Genomic_DNA"/>
</dbReference>